<comment type="caution">
    <text evidence="1">The sequence shown here is derived from an EMBL/GenBank/DDBJ whole genome shotgun (WGS) entry which is preliminary data.</text>
</comment>
<dbReference type="Proteomes" id="UP000094329">
    <property type="component" value="Unassembled WGS sequence"/>
</dbReference>
<evidence type="ECO:0000313" key="2">
    <source>
        <dbReference type="Proteomes" id="UP000094329"/>
    </source>
</evidence>
<evidence type="ECO:0000313" key="1">
    <source>
        <dbReference type="EMBL" id="ODN41483.1"/>
    </source>
</evidence>
<proteinExistence type="predicted"/>
<reference evidence="1 2" key="1">
    <citation type="submission" date="2016-08" db="EMBL/GenBank/DDBJ databases">
        <title>Draft genome sequence of Candidatus Piscirickettsia litoralis, from seawater.</title>
        <authorList>
            <person name="Wan X."/>
            <person name="Lee A.J."/>
            <person name="Hou S."/>
            <person name="Donachie S.P."/>
        </authorList>
    </citation>
    <scope>NUCLEOTIDE SEQUENCE [LARGE SCALE GENOMIC DNA]</scope>
    <source>
        <strain evidence="1 2">Y2</strain>
    </source>
</reference>
<accession>A0ABX3A1I0</accession>
<dbReference type="EMBL" id="MDTU01000002">
    <property type="protein sequence ID" value="ODN41483.1"/>
    <property type="molecule type" value="Genomic_DNA"/>
</dbReference>
<gene>
    <name evidence="1" type="ORF">BGC07_15320</name>
</gene>
<organism evidence="1 2">
    <name type="scientific">Piscirickettsia litoralis</name>
    <dbReference type="NCBI Taxonomy" id="1891921"/>
    <lineage>
        <taxon>Bacteria</taxon>
        <taxon>Pseudomonadati</taxon>
        <taxon>Pseudomonadota</taxon>
        <taxon>Gammaproteobacteria</taxon>
        <taxon>Thiotrichales</taxon>
        <taxon>Piscirickettsiaceae</taxon>
        <taxon>Piscirickettsia</taxon>
    </lineage>
</organism>
<evidence type="ECO:0008006" key="3">
    <source>
        <dbReference type="Google" id="ProtNLM"/>
    </source>
</evidence>
<keyword evidence="2" id="KW-1185">Reference proteome</keyword>
<name>A0ABX3A1I0_9GAMM</name>
<protein>
    <recommendedName>
        <fullName evidence="3">Transposase</fullName>
    </recommendedName>
</protein>
<sequence length="106" mass="12495">MRRLMLLRLLGEWYNTSFLKGFNGYVTLDYRRRHHLKKYFELIAKAAGDLVDVMIATVKRISYAQMFEEVGKVNPLKCTSCGSQLELWQLYHPSKGVFYDIFDPPR</sequence>